<dbReference type="GO" id="GO:0006635">
    <property type="term" value="P:fatty acid beta-oxidation"/>
    <property type="evidence" value="ECO:0007669"/>
    <property type="project" value="TreeGrafter"/>
</dbReference>
<keyword evidence="2" id="KW-0456">Lyase</keyword>
<dbReference type="Proteomes" id="UP000199664">
    <property type="component" value="Unassembled WGS sequence"/>
</dbReference>
<evidence type="ECO:0000256" key="2">
    <source>
        <dbReference type="ARBA" id="ARBA00023239"/>
    </source>
</evidence>
<dbReference type="InterPro" id="IPR001753">
    <property type="entry name" value="Enoyl-CoA_hydra/iso"/>
</dbReference>
<dbReference type="InterPro" id="IPR018376">
    <property type="entry name" value="Enoyl-CoA_hyd/isom_CS"/>
</dbReference>
<dbReference type="Pfam" id="PF00378">
    <property type="entry name" value="ECH_1"/>
    <property type="match status" value="1"/>
</dbReference>
<evidence type="ECO:0000313" key="4">
    <source>
        <dbReference type="EMBL" id="SEK62024.1"/>
    </source>
</evidence>
<evidence type="ECO:0000256" key="3">
    <source>
        <dbReference type="RuleBase" id="RU003707"/>
    </source>
</evidence>
<dbReference type="AlphaFoldDB" id="A0A1H7II84"/>
<dbReference type="PANTHER" id="PTHR11941">
    <property type="entry name" value="ENOYL-COA HYDRATASE-RELATED"/>
    <property type="match status" value="1"/>
</dbReference>
<comment type="similarity">
    <text evidence="1 3">Belongs to the enoyl-CoA hydratase/isomerase family.</text>
</comment>
<accession>A0A1H7II84</accession>
<evidence type="ECO:0000256" key="1">
    <source>
        <dbReference type="ARBA" id="ARBA00005254"/>
    </source>
</evidence>
<keyword evidence="5" id="KW-1185">Reference proteome</keyword>
<reference evidence="5" key="1">
    <citation type="submission" date="2016-10" db="EMBL/GenBank/DDBJ databases">
        <authorList>
            <person name="Varghese N."/>
            <person name="Submissions S."/>
        </authorList>
    </citation>
    <scope>NUCLEOTIDE SEQUENCE [LARGE SCALE GENOMIC DNA]</scope>
    <source>
        <strain evidence="5">LMG 26383,CCUG 61248,R- 45681</strain>
    </source>
</reference>
<dbReference type="InterPro" id="IPR014748">
    <property type="entry name" value="Enoyl-CoA_hydra_C"/>
</dbReference>
<keyword evidence="4" id="KW-0413">Isomerase</keyword>
<dbReference type="GO" id="GO:0016853">
    <property type="term" value="F:isomerase activity"/>
    <property type="evidence" value="ECO:0007669"/>
    <property type="project" value="UniProtKB-KW"/>
</dbReference>
<dbReference type="EMBL" id="FOAN01000001">
    <property type="protein sequence ID" value="SEK62024.1"/>
    <property type="molecule type" value="Genomic_DNA"/>
</dbReference>
<evidence type="ECO:0000313" key="5">
    <source>
        <dbReference type="Proteomes" id="UP000199664"/>
    </source>
</evidence>
<dbReference type="STRING" id="1036779.SAMN04515666_101988"/>
<name>A0A1H7II84_9HYPH</name>
<gene>
    <name evidence="4" type="ORF">SAMN04515666_101988</name>
</gene>
<dbReference type="Gene3D" id="1.10.12.10">
    <property type="entry name" value="Lyase 2-enoyl-coa Hydratase, Chain A, domain 2"/>
    <property type="match status" value="1"/>
</dbReference>
<protein>
    <submittedName>
        <fullName evidence="4">2-(1,2-epoxy-1,2-dihydrophenyl)acetyl-CoA isomerase</fullName>
    </submittedName>
</protein>
<dbReference type="OrthoDB" id="9781757at2"/>
<dbReference type="SUPFAM" id="SSF52096">
    <property type="entry name" value="ClpP/crotonase"/>
    <property type="match status" value="1"/>
</dbReference>
<dbReference type="InterPro" id="IPR029045">
    <property type="entry name" value="ClpP/crotonase-like_dom_sf"/>
</dbReference>
<dbReference type="CDD" id="cd06558">
    <property type="entry name" value="crotonase-like"/>
    <property type="match status" value="1"/>
</dbReference>
<organism evidence="4 5">
    <name type="scientific">Bosea lupini</name>
    <dbReference type="NCBI Taxonomy" id="1036779"/>
    <lineage>
        <taxon>Bacteria</taxon>
        <taxon>Pseudomonadati</taxon>
        <taxon>Pseudomonadota</taxon>
        <taxon>Alphaproteobacteria</taxon>
        <taxon>Hyphomicrobiales</taxon>
        <taxon>Boseaceae</taxon>
        <taxon>Bosea</taxon>
    </lineage>
</organism>
<dbReference type="GO" id="GO:0016829">
    <property type="term" value="F:lyase activity"/>
    <property type="evidence" value="ECO:0007669"/>
    <property type="project" value="UniProtKB-KW"/>
</dbReference>
<sequence length="262" mass="27492">MSDPAGEVVITQRQGPILTVTMNRPKVLNVLDEAMADALVAAFSGLAADRTIRAVILAGAGRSFMAGGDLARFQADLPGAPQTATKLIDRFHTLMRLIKAMPQPVIAAVQGPVAGGGVGLALACDLVVAAEDASFLSAYTKLGTSPDGGTTWTLTQLLGPRRALEFVLLNEAINAQTALQLGLVNRIVPHDELMETAYVLAEKLARGSVGAQGASKALVQAATHGSFEAQLDLEKQNFVANAGTPDFREGIAAFFERRPAKF</sequence>
<proteinExistence type="inferred from homology"/>
<dbReference type="PROSITE" id="PS00166">
    <property type="entry name" value="ENOYL_COA_HYDRATASE"/>
    <property type="match status" value="1"/>
</dbReference>
<dbReference type="Gene3D" id="3.90.226.10">
    <property type="entry name" value="2-enoyl-CoA Hydratase, Chain A, domain 1"/>
    <property type="match status" value="1"/>
</dbReference>
<dbReference type="RefSeq" id="WP_091830252.1">
    <property type="nucleotide sequence ID" value="NZ_FOAN01000001.1"/>
</dbReference>
<dbReference type="PANTHER" id="PTHR11941:SF54">
    <property type="entry name" value="ENOYL-COA HYDRATASE, MITOCHONDRIAL"/>
    <property type="match status" value="1"/>
</dbReference>